<dbReference type="Pfam" id="PF04385">
    <property type="entry name" value="FAINT"/>
    <property type="match status" value="1"/>
</dbReference>
<dbReference type="GeneID" id="15804123"/>
<evidence type="ECO:0000256" key="1">
    <source>
        <dbReference type="SAM" id="MobiDB-lite"/>
    </source>
</evidence>
<feature type="region of interest" description="Disordered" evidence="1">
    <location>
        <begin position="578"/>
        <end position="597"/>
    </location>
</feature>
<feature type="compositionally biased region" description="Low complexity" evidence="1">
    <location>
        <begin position="172"/>
        <end position="191"/>
    </location>
</feature>
<feature type="compositionally biased region" description="Low complexity" evidence="1">
    <location>
        <begin position="200"/>
        <end position="215"/>
    </location>
</feature>
<protein>
    <recommendedName>
        <fullName evidence="2">Complement component 3 CUB domain-containing protein</fullName>
    </recommendedName>
</protein>
<gene>
    <name evidence="3" type="ORF">BEWA_046840</name>
</gene>
<dbReference type="STRING" id="1537102.L1LAD0"/>
<feature type="region of interest" description="Disordered" evidence="1">
    <location>
        <begin position="164"/>
        <end position="215"/>
    </location>
</feature>
<organism evidence="3 4">
    <name type="scientific">Theileria equi strain WA</name>
    <dbReference type="NCBI Taxonomy" id="1537102"/>
    <lineage>
        <taxon>Eukaryota</taxon>
        <taxon>Sar</taxon>
        <taxon>Alveolata</taxon>
        <taxon>Apicomplexa</taxon>
        <taxon>Aconoidasida</taxon>
        <taxon>Piroplasmida</taxon>
        <taxon>Theileriidae</taxon>
        <taxon>Theileria</taxon>
    </lineage>
</organism>
<evidence type="ECO:0000259" key="2">
    <source>
        <dbReference type="Pfam" id="PF21406"/>
    </source>
</evidence>
<dbReference type="Proteomes" id="UP000031512">
    <property type="component" value="Unassembled WGS sequence"/>
</dbReference>
<keyword evidence="4" id="KW-1185">Reference proteome</keyword>
<proteinExistence type="predicted"/>
<feature type="region of interest" description="Disordered" evidence="1">
    <location>
        <begin position="113"/>
        <end position="140"/>
    </location>
</feature>
<name>L1LAD0_THEEQ</name>
<dbReference type="KEGG" id="beq:BEWA_046840"/>
<accession>L1LAD0</accession>
<dbReference type="AlphaFoldDB" id="L1LAD0"/>
<dbReference type="InterPro" id="IPR049466">
    <property type="entry name" value="C3_CUB1"/>
</dbReference>
<dbReference type="InterPro" id="IPR007480">
    <property type="entry name" value="DUF529"/>
</dbReference>
<dbReference type="Pfam" id="PF21406">
    <property type="entry name" value="C3_CUB1"/>
    <property type="match status" value="1"/>
</dbReference>
<dbReference type="EMBL" id="ACOU01000007">
    <property type="protein sequence ID" value="EKX72220.1"/>
    <property type="molecule type" value="Genomic_DNA"/>
</dbReference>
<evidence type="ECO:0000313" key="3">
    <source>
        <dbReference type="EMBL" id="EKX72220.1"/>
    </source>
</evidence>
<dbReference type="VEuPathDB" id="PiroplasmaDB:BEWA_046840"/>
<comment type="caution">
    <text evidence="3">The sequence shown here is derived from an EMBL/GenBank/DDBJ whole genome shotgun (WGS) entry which is preliminary data.</text>
</comment>
<dbReference type="Gene3D" id="2.60.120.1540">
    <property type="match status" value="1"/>
</dbReference>
<dbReference type="RefSeq" id="XP_004831672.1">
    <property type="nucleotide sequence ID" value="XM_004831615.1"/>
</dbReference>
<reference evidence="3 4" key="1">
    <citation type="journal article" date="2012" name="BMC Genomics">
        <title>Comparative genomic analysis and phylogenetic position of Theileria equi.</title>
        <authorList>
            <person name="Kappmeyer L.S."/>
            <person name="Thiagarajan M."/>
            <person name="Herndon D.R."/>
            <person name="Ramsay J.D."/>
            <person name="Caler E."/>
            <person name="Djikeng A."/>
            <person name="Gillespie J.J."/>
            <person name="Lau A.O."/>
            <person name="Roalson E.H."/>
            <person name="Silva J.C."/>
            <person name="Silva M.G."/>
            <person name="Suarez C.E."/>
            <person name="Ueti M.W."/>
            <person name="Nene V.M."/>
            <person name="Mealey R.H."/>
            <person name="Knowles D.P."/>
            <person name="Brayton K.A."/>
        </authorList>
    </citation>
    <scope>NUCLEOTIDE SEQUENCE [LARGE SCALE GENOMIC DNA]</scope>
    <source>
        <strain evidence="3 4">WA</strain>
    </source>
</reference>
<feature type="domain" description="Complement component 3 CUB" evidence="2">
    <location>
        <begin position="110"/>
        <end position="141"/>
    </location>
</feature>
<dbReference type="eggNOG" id="KOG1366">
    <property type="taxonomic scope" value="Eukaryota"/>
</dbReference>
<dbReference type="OrthoDB" id="6359008at2759"/>
<evidence type="ECO:0000313" key="4">
    <source>
        <dbReference type="Proteomes" id="UP000031512"/>
    </source>
</evidence>
<sequence length="597" mass="65585">MARMESSRDSLMTLFIPPDGPVEISALYSGGSNEPILIYVSSSQEDVTGWYKKPTNSSRGNDEEWTEVKDLKDKAPDKLTNPTGCNNENFKQLVKTLRELGCTDLQKCLEPPPLGQNGVQREEVPAADLSDQVPDTESETKILIQGTTYPPEVTEKLKDLIVTPSGCGETLPQLSPPGQSAGPGPAGQDGSLGANASKATSTPHSSSTSQSPGTSQIFPWKETVFGGLAAVVSGLVGFAGFKDLSNPDETKLDVHTENAYGVSLKEYTPKSAFHISSVLDGDKELWKAGAGKECLFVESYSKGALELLYLETSESSGTKYKYFEKLDGVWKEIDEEPFNEKAKTFIGESGRDAYLNIAHPNRLLCKSFNYTFAANAIKLVVSNKGVSVSKLVNDTETVWTAEPGETFDHAKVYLNKDGTPELILVTLRTLSGISRRDYVKTENGWSVCNNSNAKKKSLRDPVEWKSNFDIDVSASKDADKCTIFEAELLGVTVKHFFPKPSHVAIQVKDGGKFLWNGGANDRCLSCLIYKKGTVEILEMTVVERLTRRWKFFERNTDGWKEVDKTEFDKKLKNITGGTHQQTETTKITSVATTEQNT</sequence>